<dbReference type="EMBL" id="JAADYS010001949">
    <property type="protein sequence ID" value="KAF4460411.1"/>
    <property type="molecule type" value="Genomic_DNA"/>
</dbReference>
<accession>A0A8H4P8T0</accession>
<feature type="compositionally biased region" description="Basic residues" evidence="1">
    <location>
        <begin position="17"/>
        <end position="31"/>
    </location>
</feature>
<organism evidence="3 4">
    <name type="scientific">Fusarium albosuccineum</name>
    <dbReference type="NCBI Taxonomy" id="1237068"/>
    <lineage>
        <taxon>Eukaryota</taxon>
        <taxon>Fungi</taxon>
        <taxon>Dikarya</taxon>
        <taxon>Ascomycota</taxon>
        <taxon>Pezizomycotina</taxon>
        <taxon>Sordariomycetes</taxon>
        <taxon>Hypocreomycetidae</taxon>
        <taxon>Hypocreales</taxon>
        <taxon>Nectriaceae</taxon>
        <taxon>Fusarium</taxon>
        <taxon>Fusarium decemcellulare species complex</taxon>
    </lineage>
</organism>
<keyword evidence="4" id="KW-1185">Reference proteome</keyword>
<feature type="compositionally biased region" description="Low complexity" evidence="1">
    <location>
        <begin position="38"/>
        <end position="52"/>
    </location>
</feature>
<dbReference type="AlphaFoldDB" id="A0A8H4P8T0"/>
<evidence type="ECO:0000256" key="1">
    <source>
        <dbReference type="SAM" id="MobiDB-lite"/>
    </source>
</evidence>
<dbReference type="Pfam" id="PF17100">
    <property type="entry name" value="NACHT_N"/>
    <property type="match status" value="1"/>
</dbReference>
<dbReference type="OrthoDB" id="4919232at2759"/>
<gene>
    <name evidence="3" type="ORF">FALBO_12805</name>
</gene>
<feature type="compositionally biased region" description="Basic residues" evidence="1">
    <location>
        <begin position="64"/>
        <end position="75"/>
    </location>
</feature>
<evidence type="ECO:0000259" key="2">
    <source>
        <dbReference type="Pfam" id="PF17100"/>
    </source>
</evidence>
<comment type="caution">
    <text evidence="3">The sequence shown here is derived from an EMBL/GenBank/DDBJ whole genome shotgun (WGS) entry which is preliminary data.</text>
</comment>
<dbReference type="Proteomes" id="UP000554235">
    <property type="component" value="Unassembled WGS sequence"/>
</dbReference>
<feature type="region of interest" description="Disordered" evidence="1">
    <location>
        <begin position="322"/>
        <end position="351"/>
    </location>
</feature>
<name>A0A8H4P8T0_9HYPO</name>
<proteinExistence type="predicted"/>
<dbReference type="InterPro" id="IPR031359">
    <property type="entry name" value="NACHT_N"/>
</dbReference>
<feature type="domain" description="NWD NACHT-NTPase N-terminal" evidence="2">
    <location>
        <begin position="90"/>
        <end position="311"/>
    </location>
</feature>
<sequence length="351" mass="38855">MKTATQPAAPHHGGTSRVKRIVGKIRRHSHPPRHDSVSKSPSISPLSSPGAPNTSSTCPIPHIGCHHRHSGRSSRRGSATEEQERIHDLELWNTAYDALKRDSRAAGLVLAYESIIAHGLPDTLRPGHYGNPNGLPAEHDKRLELMTMIATSGLNREVTPASKADSGDNDAREILVEARATIASLVTEQPSVSLAWSGICSLTPLLLDPLLRHDDLRSGFVHLTDTIPHYMTLPRALHPSSWTSPAEYQRLQPHTRQTLLDLYRRLLEYEMNIVCAAASSWNMAARNVVDWQGWKAMDDAVREKDDELRGDMEKYGTEEVKALISQKRKPRPEGGGRASLSQSPPIAEERH</sequence>
<protein>
    <submittedName>
        <fullName evidence="3">Ankyrin repeat domain-containing</fullName>
    </submittedName>
</protein>
<evidence type="ECO:0000313" key="4">
    <source>
        <dbReference type="Proteomes" id="UP000554235"/>
    </source>
</evidence>
<evidence type="ECO:0000313" key="3">
    <source>
        <dbReference type="EMBL" id="KAF4460411.1"/>
    </source>
</evidence>
<reference evidence="3 4" key="1">
    <citation type="submission" date="2020-01" db="EMBL/GenBank/DDBJ databases">
        <title>Identification and distribution of gene clusters putatively required for synthesis of sphingolipid metabolism inhibitors in phylogenetically diverse species of the filamentous fungus Fusarium.</title>
        <authorList>
            <person name="Kim H.-S."/>
            <person name="Busman M."/>
            <person name="Brown D.W."/>
            <person name="Divon H."/>
            <person name="Uhlig S."/>
            <person name="Proctor R.H."/>
        </authorList>
    </citation>
    <scope>NUCLEOTIDE SEQUENCE [LARGE SCALE GENOMIC DNA]</scope>
    <source>
        <strain evidence="3 4">NRRL 20459</strain>
    </source>
</reference>
<feature type="region of interest" description="Disordered" evidence="1">
    <location>
        <begin position="1"/>
        <end position="84"/>
    </location>
</feature>